<proteinExistence type="predicted"/>
<dbReference type="GO" id="GO:0004803">
    <property type="term" value="F:transposase activity"/>
    <property type="evidence" value="ECO:0007669"/>
    <property type="project" value="InterPro"/>
</dbReference>
<dbReference type="Gene3D" id="3.30.70.1290">
    <property type="entry name" value="Transposase IS200-like"/>
    <property type="match status" value="1"/>
</dbReference>
<dbReference type="GO" id="GO:0043565">
    <property type="term" value="F:sequence-specific DNA binding"/>
    <property type="evidence" value="ECO:0007669"/>
    <property type="project" value="TreeGrafter"/>
</dbReference>
<gene>
    <name evidence="2" type="ORF">A1507_15335</name>
</gene>
<dbReference type="SUPFAM" id="SSF143422">
    <property type="entry name" value="Transposase IS200-like"/>
    <property type="match status" value="1"/>
</dbReference>
<feature type="domain" description="Transposase IS200-like" evidence="1">
    <location>
        <begin position="9"/>
        <end position="132"/>
    </location>
</feature>
<evidence type="ECO:0000313" key="2">
    <source>
        <dbReference type="EMBL" id="OAI14410.1"/>
    </source>
</evidence>
<dbReference type="OrthoDB" id="9794403at2"/>
<evidence type="ECO:0000259" key="1">
    <source>
        <dbReference type="SMART" id="SM01321"/>
    </source>
</evidence>
<dbReference type="PANTHER" id="PTHR36966">
    <property type="entry name" value="REP-ASSOCIATED TYROSINE TRANSPOSASE"/>
    <property type="match status" value="1"/>
</dbReference>
<dbReference type="EMBL" id="LUUJ01000090">
    <property type="protein sequence ID" value="OAI14410.1"/>
    <property type="molecule type" value="Genomic_DNA"/>
</dbReference>
<accession>A0A177NBD7</accession>
<dbReference type="InterPro" id="IPR002686">
    <property type="entry name" value="Transposase_17"/>
</dbReference>
<dbReference type="GO" id="GO:0006313">
    <property type="term" value="P:DNA transposition"/>
    <property type="evidence" value="ECO:0007669"/>
    <property type="project" value="InterPro"/>
</dbReference>
<comment type="caution">
    <text evidence="2">The sequence shown here is derived from an EMBL/GenBank/DDBJ whole genome shotgun (WGS) entry which is preliminary data.</text>
</comment>
<dbReference type="NCBIfam" id="NF047646">
    <property type="entry name" value="REP_Tyr_transpos"/>
    <property type="match status" value="1"/>
</dbReference>
<dbReference type="InterPro" id="IPR052715">
    <property type="entry name" value="RAYT_transposase"/>
</dbReference>
<dbReference type="Proteomes" id="UP000077857">
    <property type="component" value="Unassembled WGS sequence"/>
</dbReference>
<evidence type="ECO:0000313" key="3">
    <source>
        <dbReference type="Proteomes" id="UP000077857"/>
    </source>
</evidence>
<dbReference type="PANTHER" id="PTHR36966:SF1">
    <property type="entry name" value="REP-ASSOCIATED TYROSINE TRANSPOSASE"/>
    <property type="match status" value="1"/>
</dbReference>
<sequence>MTDYRRLYIPGASWFFTVNLENRRGNLLVEHIDVLRAAFAYAKQRHPLRMDAVVVMPEHLHCIWTLPEGDADFSTRWNLLKGYFSRHLPGGESISKSRTGKRERGIWQRRFWEHCLRDQDDFNRHVDYIHWNPVKHGWVQRVRDWPHSSFHRYVQAGIYPLDWLGGGIEEIERDD</sequence>
<name>A0A177NBD7_9GAMM</name>
<dbReference type="RefSeq" id="WP_064041124.1">
    <property type="nucleotide sequence ID" value="NZ_LUUJ01000090.1"/>
</dbReference>
<organism evidence="2 3">
    <name type="scientific">Methylomonas koyamae</name>
    <dbReference type="NCBI Taxonomy" id="702114"/>
    <lineage>
        <taxon>Bacteria</taxon>
        <taxon>Pseudomonadati</taxon>
        <taxon>Pseudomonadota</taxon>
        <taxon>Gammaproteobacteria</taxon>
        <taxon>Methylococcales</taxon>
        <taxon>Methylococcaceae</taxon>
        <taxon>Methylomonas</taxon>
    </lineage>
</organism>
<dbReference type="InterPro" id="IPR036515">
    <property type="entry name" value="Transposase_17_sf"/>
</dbReference>
<dbReference type="AlphaFoldDB" id="A0A177NBD7"/>
<protein>
    <recommendedName>
        <fullName evidence="1">Transposase IS200-like domain-containing protein</fullName>
    </recommendedName>
</protein>
<dbReference type="SMART" id="SM01321">
    <property type="entry name" value="Y1_Tnp"/>
    <property type="match status" value="1"/>
</dbReference>
<reference evidence="2 3" key="1">
    <citation type="submission" date="2016-03" db="EMBL/GenBank/DDBJ databases">
        <authorList>
            <person name="Ploux O."/>
        </authorList>
    </citation>
    <scope>NUCLEOTIDE SEQUENCE [LARGE SCALE GENOMIC DNA]</scope>
    <source>
        <strain evidence="2 3">R-45378</strain>
    </source>
</reference>